<reference evidence="1" key="1">
    <citation type="journal article" date="2014" name="Front. Microbiol.">
        <title>High frequency of phylogenetically diverse reductive dehalogenase-homologous genes in deep subseafloor sedimentary metagenomes.</title>
        <authorList>
            <person name="Kawai M."/>
            <person name="Futagami T."/>
            <person name="Toyoda A."/>
            <person name="Takaki Y."/>
            <person name="Nishi S."/>
            <person name="Hori S."/>
            <person name="Arai W."/>
            <person name="Tsubouchi T."/>
            <person name="Morono Y."/>
            <person name="Uchiyama I."/>
            <person name="Ito T."/>
            <person name="Fujiyama A."/>
            <person name="Inagaki F."/>
            <person name="Takami H."/>
        </authorList>
    </citation>
    <scope>NUCLEOTIDE SEQUENCE</scope>
    <source>
        <strain evidence="1">Expedition CK06-06</strain>
    </source>
</reference>
<evidence type="ECO:0008006" key="2">
    <source>
        <dbReference type="Google" id="ProtNLM"/>
    </source>
</evidence>
<dbReference type="EMBL" id="BARV01010399">
    <property type="protein sequence ID" value="GAI11795.1"/>
    <property type="molecule type" value="Genomic_DNA"/>
</dbReference>
<evidence type="ECO:0000313" key="1">
    <source>
        <dbReference type="EMBL" id="GAI11795.1"/>
    </source>
</evidence>
<dbReference type="AlphaFoldDB" id="X1MAT0"/>
<dbReference type="InterPro" id="IPR029045">
    <property type="entry name" value="ClpP/crotonase-like_dom_sf"/>
</dbReference>
<dbReference type="SUPFAM" id="SSF52096">
    <property type="entry name" value="ClpP/crotonase"/>
    <property type="match status" value="1"/>
</dbReference>
<protein>
    <recommendedName>
        <fullName evidence="2">Enoyl-CoA hydratase</fullName>
    </recommendedName>
</protein>
<dbReference type="Gene3D" id="1.10.12.10">
    <property type="entry name" value="Lyase 2-enoyl-coa Hydratase, Chain A, domain 2"/>
    <property type="match status" value="1"/>
</dbReference>
<name>X1MAT0_9ZZZZ</name>
<dbReference type="InterPro" id="IPR001753">
    <property type="entry name" value="Enoyl-CoA_hydra/iso"/>
</dbReference>
<proteinExistence type="predicted"/>
<feature type="non-terminal residue" evidence="1">
    <location>
        <position position="1"/>
    </location>
</feature>
<gene>
    <name evidence="1" type="ORF">S06H3_20141</name>
</gene>
<accession>X1MAT0</accession>
<dbReference type="Pfam" id="PF00378">
    <property type="entry name" value="ECH_1"/>
    <property type="match status" value="1"/>
</dbReference>
<sequence length="65" mass="7318">AQKIASKSPIAIQIGKQAFYTMSDLEYSKALKYLAEMMAILATTEDAKEGVTAFLQKRAPQWKRH</sequence>
<organism evidence="1">
    <name type="scientific">marine sediment metagenome</name>
    <dbReference type="NCBI Taxonomy" id="412755"/>
    <lineage>
        <taxon>unclassified sequences</taxon>
        <taxon>metagenomes</taxon>
        <taxon>ecological metagenomes</taxon>
    </lineage>
</organism>
<comment type="caution">
    <text evidence="1">The sequence shown here is derived from an EMBL/GenBank/DDBJ whole genome shotgun (WGS) entry which is preliminary data.</text>
</comment>
<dbReference type="InterPro" id="IPR014748">
    <property type="entry name" value="Enoyl-CoA_hydra_C"/>
</dbReference>